<dbReference type="SUPFAM" id="SSF48464">
    <property type="entry name" value="ENTH/VHS domain"/>
    <property type="match status" value="1"/>
</dbReference>
<dbReference type="GO" id="GO:0048471">
    <property type="term" value="C:perinuclear region of cytoplasm"/>
    <property type="evidence" value="ECO:0007669"/>
    <property type="project" value="UniProtKB-SubCell"/>
</dbReference>
<dbReference type="CDD" id="cd21387">
    <property type="entry name" value="GAT_Hrs"/>
    <property type="match status" value="1"/>
</dbReference>
<dbReference type="GO" id="GO:0043130">
    <property type="term" value="F:ubiquitin binding"/>
    <property type="evidence" value="ECO:0007669"/>
    <property type="project" value="InterPro"/>
</dbReference>
<dbReference type="InterPro" id="IPR024641">
    <property type="entry name" value="HRS_helical"/>
</dbReference>
<protein>
    <recommendedName>
        <fullName evidence="1 7">Hepatocyte growth factor-regulated tyrosine kinase substrate</fullName>
    </recommendedName>
</protein>
<dbReference type="Pfam" id="PF01363">
    <property type="entry name" value="FYVE"/>
    <property type="match status" value="1"/>
</dbReference>
<dbReference type="InParanoid" id="A0A6I8UIC0"/>
<comment type="function">
    <text evidence="7">Essential role in endosome membrane invagination and formation of multivesicular bodies, MVBs. Required during gastrulation and appears to regulate early embryonic signaling pathways. Inhibits tyrosine kinase receptor signaling by promoting degradation of the tyrosine-phosphorylated, active receptor, potentially by sorting activated receptors into MVBs. The MVBs are then trafficked to the lysosome where their contents are degraded.</text>
</comment>
<dbReference type="InterPro" id="IPR017455">
    <property type="entry name" value="Znf_FYVE-rel"/>
</dbReference>
<dbReference type="Proteomes" id="UP000001819">
    <property type="component" value="Chromosome 4"/>
</dbReference>
<gene>
    <name evidence="14" type="primary">Hrs</name>
</gene>
<evidence type="ECO:0000256" key="2">
    <source>
        <dbReference type="ARBA" id="ARBA00022490"/>
    </source>
</evidence>
<keyword evidence="13" id="KW-1185">Reference proteome</keyword>
<dbReference type="InterPro" id="IPR013083">
    <property type="entry name" value="Znf_RING/FYVE/PHD"/>
</dbReference>
<dbReference type="InterPro" id="IPR008942">
    <property type="entry name" value="ENTH_VHS"/>
</dbReference>
<keyword evidence="14" id="KW-0808">Transferase</keyword>
<dbReference type="Gene3D" id="3.30.40.10">
    <property type="entry name" value="Zinc/RING finger domain, C3HC4 (zinc finger)"/>
    <property type="match status" value="1"/>
</dbReference>
<dbReference type="Bgee" id="FBgn0075523">
    <property type="expression patterns" value="Expressed in adult organism and 3 other cell types or tissues"/>
</dbReference>
<proteinExistence type="predicted"/>
<accession>A0A6I8UIC0</accession>
<dbReference type="FunFam" id="1.25.40.90:FF:000014">
    <property type="entry name" value="Hepatocyte growth factor-regulated tyrosine kinase substrate"/>
    <property type="match status" value="1"/>
</dbReference>
<reference evidence="14" key="1">
    <citation type="submission" date="2025-08" db="UniProtKB">
        <authorList>
            <consortium name="RefSeq"/>
        </authorList>
    </citation>
    <scope>IDENTIFICATION</scope>
    <source>
        <strain evidence="14">MV-25-SWS-2005</strain>
        <tissue evidence="14">Whole body</tissue>
    </source>
</reference>
<feature type="compositionally biased region" description="Low complexity" evidence="10">
    <location>
        <begin position="716"/>
        <end position="731"/>
    </location>
</feature>
<evidence type="ECO:0000256" key="5">
    <source>
        <dbReference type="ARBA" id="ARBA00022771"/>
    </source>
</evidence>
<sequence length="756" mass="84125">MFRSSFEKNLESATSHLRLEPDWPSILLICDEINQKDITPKNAFAAIKKKMNSPNPHSACYSLLVLESIVKNCGAPVHEEVFTKENCEMFSSFLETTPHENVRQKMLELVQTWANAFRSSDKYQSIKDTMTILKAKGHTFPEMKEADAMFTADTAPNWSDGKVCHRCRVEFTFTNRKHHCRNCGQVFCGQCTAKQCPLPKYGIEKEVRVCDGCFAALLRPAGSGSGGVGVAGSSKPGARPADSDLPAEYLNSSLSQQVQTPARKTEQELKEEEELQLALALSQSEAEQQKPKQTTLTSAAAAYRMQQRSPSPEAPPAPKEYQQEEASNPELAKYLNRSYWEQRKISESSSMASPSAPSPMPPTPQPQQTLPVQPKTADEVQIDEFAANMRTQVEIFVNRMKSNSSRGRSISNDSSVQTLFMTLTSLHSQQLSYIKEKDDKRMWYEQLQDKLAQIKDSRAALDVLRQEHVEKLRRIAEEQERQRQMQMAQKLEIMRKKKQEYLQYQRQLALQRIQEQEREMQLRQEQQKAQYLMGQSAPFPYLPASGVAPHGSPSHQPNSVYNPYVTAAPGYPAPAPNGHGQFQGIPPGMYNPAIAQPPTNAAPGMMMPPHLQQAMHQPQPANAQLHHPAPQPQQPQIGHVMLQQQQLVQSHPPLANQAPPQVLPQAPPQAQHQAPPQAQHQAPPQAQHQVPPQALPQAPPQAQNQAPSQPLPQAPPVAEIANKQIQAIAAAPAPPQTEPKPAKADEPATAELISFD</sequence>
<dbReference type="FunCoup" id="A0A6I8UIC0">
    <property type="interactions" value="1866"/>
</dbReference>
<comment type="subcellular location">
    <subcellularLocation>
        <location evidence="7">Cytoplasm</location>
        <location evidence="7">Cell cortex</location>
    </subcellularLocation>
    <subcellularLocation>
        <location evidence="7">Cytoplasm</location>
        <location evidence="7">Perinuclear region</location>
    </subcellularLocation>
</comment>
<feature type="compositionally biased region" description="Low complexity" evidence="10">
    <location>
        <begin position="616"/>
        <end position="628"/>
    </location>
</feature>
<keyword evidence="3" id="KW-0597">Phosphoprotein</keyword>
<feature type="region of interest" description="Disordered" evidence="10">
    <location>
        <begin position="653"/>
        <end position="756"/>
    </location>
</feature>
<feature type="region of interest" description="Disordered" evidence="10">
    <location>
        <begin position="575"/>
        <end position="634"/>
    </location>
</feature>
<evidence type="ECO:0000259" key="12">
    <source>
        <dbReference type="PROSITE" id="PS50179"/>
    </source>
</evidence>
<dbReference type="InterPro" id="IPR003903">
    <property type="entry name" value="UIM_dom"/>
</dbReference>
<evidence type="ECO:0000313" key="14">
    <source>
        <dbReference type="RefSeq" id="XP_001355993.2"/>
    </source>
</evidence>
<keyword evidence="4" id="KW-0479">Metal-binding</keyword>
<feature type="domain" description="VHS" evidence="12">
    <location>
        <begin position="13"/>
        <end position="141"/>
    </location>
</feature>
<dbReference type="SMART" id="SM00288">
    <property type="entry name" value="VHS"/>
    <property type="match status" value="1"/>
</dbReference>
<keyword evidence="6" id="KW-0862">Zinc</keyword>
<dbReference type="CDD" id="cd03569">
    <property type="entry name" value="VHS_Hrs"/>
    <property type="match status" value="1"/>
</dbReference>
<dbReference type="InterPro" id="IPR000306">
    <property type="entry name" value="Znf_FYVE"/>
</dbReference>
<feature type="coiled-coil region" evidence="9">
    <location>
        <begin position="444"/>
        <end position="530"/>
    </location>
</feature>
<evidence type="ECO:0000256" key="3">
    <source>
        <dbReference type="ARBA" id="ARBA00022553"/>
    </source>
</evidence>
<feature type="region of interest" description="Disordered" evidence="10">
    <location>
        <begin position="223"/>
        <end position="246"/>
    </location>
</feature>
<evidence type="ECO:0000256" key="8">
    <source>
        <dbReference type="PROSITE-ProRule" id="PRU00091"/>
    </source>
</evidence>
<feature type="domain" description="FYVE-type" evidence="11">
    <location>
        <begin position="158"/>
        <end position="218"/>
    </location>
</feature>
<dbReference type="Gene3D" id="1.20.5.1940">
    <property type="match status" value="1"/>
</dbReference>
<feature type="compositionally biased region" description="Low complexity" evidence="10">
    <location>
        <begin position="668"/>
        <end position="692"/>
    </location>
</feature>
<evidence type="ECO:0000256" key="9">
    <source>
        <dbReference type="SAM" id="Coils"/>
    </source>
</evidence>
<dbReference type="PIRSF" id="PIRSF036956">
    <property type="entry name" value="Hrs_Vps27"/>
    <property type="match status" value="1"/>
</dbReference>
<dbReference type="ExpressionAtlas" id="A0A6I8UIC0">
    <property type="expression patterns" value="baseline"/>
</dbReference>
<evidence type="ECO:0000256" key="7">
    <source>
        <dbReference type="PIRNR" id="PIRNR036956"/>
    </source>
</evidence>
<dbReference type="RefSeq" id="XP_001355993.2">
    <property type="nucleotide sequence ID" value="XM_001355957.3"/>
</dbReference>
<dbReference type="InterPro" id="IPR011011">
    <property type="entry name" value="Znf_FYVE_PHD"/>
</dbReference>
<dbReference type="PROSITE" id="PS50179">
    <property type="entry name" value="VHS"/>
    <property type="match status" value="1"/>
</dbReference>
<feature type="region of interest" description="Disordered" evidence="10">
    <location>
        <begin position="345"/>
        <end position="376"/>
    </location>
</feature>
<dbReference type="Pfam" id="PF00790">
    <property type="entry name" value="VHS"/>
    <property type="match status" value="1"/>
</dbReference>
<dbReference type="GO" id="GO:0005769">
    <property type="term" value="C:early endosome"/>
    <property type="evidence" value="ECO:0007669"/>
    <property type="project" value="TreeGrafter"/>
</dbReference>
<keyword evidence="2" id="KW-0963">Cytoplasm</keyword>
<feature type="region of interest" description="Disordered" evidence="10">
    <location>
        <begin position="303"/>
        <end position="329"/>
    </location>
</feature>
<evidence type="ECO:0000256" key="10">
    <source>
        <dbReference type="SAM" id="MobiDB-lite"/>
    </source>
</evidence>
<feature type="compositionally biased region" description="Pro residues" evidence="10">
    <location>
        <begin position="356"/>
        <end position="365"/>
    </location>
</feature>
<dbReference type="KEGG" id="dpo:4816385"/>
<dbReference type="InterPro" id="IPR017073">
    <property type="entry name" value="HGS/VPS27"/>
</dbReference>
<evidence type="ECO:0000256" key="6">
    <source>
        <dbReference type="ARBA" id="ARBA00022833"/>
    </source>
</evidence>
<dbReference type="CDD" id="cd15720">
    <property type="entry name" value="FYVE_Hrs"/>
    <property type="match status" value="1"/>
</dbReference>
<dbReference type="SMART" id="SM00064">
    <property type="entry name" value="FYVE"/>
    <property type="match status" value="1"/>
</dbReference>
<dbReference type="GO" id="GO:0035091">
    <property type="term" value="F:phosphatidylinositol binding"/>
    <property type="evidence" value="ECO:0007669"/>
    <property type="project" value="InterPro"/>
</dbReference>
<dbReference type="PANTHER" id="PTHR46275:SF1">
    <property type="entry name" value="HEPATOCYTE GROWTH FACTOR-REGULATED TYROSINE KINASE SUBSTRATE"/>
    <property type="match status" value="1"/>
</dbReference>
<dbReference type="GO" id="GO:0005938">
    <property type="term" value="C:cell cortex"/>
    <property type="evidence" value="ECO:0007669"/>
    <property type="project" value="UniProtKB-SubCell"/>
</dbReference>
<evidence type="ECO:0000256" key="1">
    <source>
        <dbReference type="ARBA" id="ARBA00015450"/>
    </source>
</evidence>
<dbReference type="Gene3D" id="1.25.40.90">
    <property type="match status" value="1"/>
</dbReference>
<evidence type="ECO:0000256" key="4">
    <source>
        <dbReference type="ARBA" id="ARBA00022723"/>
    </source>
</evidence>
<name>A0A6I8UIC0_DROPS</name>
<dbReference type="GO" id="GO:0016301">
    <property type="term" value="F:kinase activity"/>
    <property type="evidence" value="ECO:0007669"/>
    <property type="project" value="UniProtKB-KW"/>
</dbReference>
<dbReference type="PANTHER" id="PTHR46275">
    <property type="entry name" value="HEPATOCYTE GROWTH FACTOR-REGULATED TYROSINE KINASE SUBSTRATE"/>
    <property type="match status" value="1"/>
</dbReference>
<dbReference type="FunFam" id="1.20.5.1940:FF:000003">
    <property type="entry name" value="Hepatocyte growth factor-regulated tyrosine kinase substrate"/>
    <property type="match status" value="1"/>
</dbReference>
<keyword evidence="14" id="KW-0418">Kinase</keyword>
<evidence type="ECO:0000259" key="11">
    <source>
        <dbReference type="PROSITE" id="PS50178"/>
    </source>
</evidence>
<dbReference type="Pfam" id="PF12210">
    <property type="entry name" value="Hrs_helical"/>
    <property type="match status" value="1"/>
</dbReference>
<organism evidence="13 14">
    <name type="scientific">Drosophila pseudoobscura pseudoobscura</name>
    <name type="common">Fruit fly</name>
    <dbReference type="NCBI Taxonomy" id="46245"/>
    <lineage>
        <taxon>Eukaryota</taxon>
        <taxon>Metazoa</taxon>
        <taxon>Ecdysozoa</taxon>
        <taxon>Arthropoda</taxon>
        <taxon>Hexapoda</taxon>
        <taxon>Insecta</taxon>
        <taxon>Pterygota</taxon>
        <taxon>Neoptera</taxon>
        <taxon>Endopterygota</taxon>
        <taxon>Diptera</taxon>
        <taxon>Brachycera</taxon>
        <taxon>Muscomorpha</taxon>
        <taxon>Ephydroidea</taxon>
        <taxon>Drosophilidae</taxon>
        <taxon>Drosophila</taxon>
        <taxon>Sophophora</taxon>
    </lineage>
</organism>
<dbReference type="AlphaFoldDB" id="A0A6I8UIC0"/>
<dbReference type="InterPro" id="IPR002014">
    <property type="entry name" value="VHS_dom"/>
</dbReference>
<dbReference type="GO" id="GO:0031623">
    <property type="term" value="P:receptor internalization"/>
    <property type="evidence" value="ECO:0007669"/>
    <property type="project" value="TreeGrafter"/>
</dbReference>
<evidence type="ECO:0000313" key="13">
    <source>
        <dbReference type="Proteomes" id="UP000001819"/>
    </source>
</evidence>
<keyword evidence="5 8" id="KW-0863">Zinc-finger</keyword>
<dbReference type="GO" id="GO:0032456">
    <property type="term" value="P:endocytic recycling"/>
    <property type="evidence" value="ECO:0007669"/>
    <property type="project" value="TreeGrafter"/>
</dbReference>
<dbReference type="GO" id="GO:0008270">
    <property type="term" value="F:zinc ion binding"/>
    <property type="evidence" value="ECO:0007669"/>
    <property type="project" value="UniProtKB-KW"/>
</dbReference>
<dbReference type="PROSITE" id="PS50330">
    <property type="entry name" value="UIM"/>
    <property type="match status" value="1"/>
</dbReference>
<dbReference type="PROSITE" id="PS50178">
    <property type="entry name" value="ZF_FYVE"/>
    <property type="match status" value="1"/>
</dbReference>
<keyword evidence="9" id="KW-0175">Coiled coil</keyword>
<dbReference type="SUPFAM" id="SSF57903">
    <property type="entry name" value="FYVE/PHD zinc finger"/>
    <property type="match status" value="1"/>
</dbReference>